<accession>A0A3B0XP26</accession>
<dbReference type="AlphaFoldDB" id="A0A3B0XP26"/>
<organism evidence="1">
    <name type="scientific">hydrothermal vent metagenome</name>
    <dbReference type="NCBI Taxonomy" id="652676"/>
    <lineage>
        <taxon>unclassified sequences</taxon>
        <taxon>metagenomes</taxon>
        <taxon>ecological metagenomes</taxon>
    </lineage>
</organism>
<evidence type="ECO:0000313" key="1">
    <source>
        <dbReference type="EMBL" id="VAW65863.1"/>
    </source>
</evidence>
<gene>
    <name evidence="1" type="ORF">MNBD_GAMMA11-3440</name>
</gene>
<proteinExistence type="predicted"/>
<protein>
    <submittedName>
        <fullName evidence="1">Uncharacterized protein</fullName>
    </submittedName>
</protein>
<sequence>MTDLLTLAFEWRKSNGYIDKGGVIVLLDYEIQGWVDLLRNPEHWEPGCIAITEDGTLYKAIGGNSYDGADRWQILEKI</sequence>
<dbReference type="EMBL" id="UOFG01000258">
    <property type="protein sequence ID" value="VAW65863.1"/>
    <property type="molecule type" value="Genomic_DNA"/>
</dbReference>
<reference evidence="1" key="1">
    <citation type="submission" date="2018-06" db="EMBL/GenBank/DDBJ databases">
        <authorList>
            <person name="Zhirakovskaya E."/>
        </authorList>
    </citation>
    <scope>NUCLEOTIDE SEQUENCE</scope>
</reference>
<name>A0A3B0XP26_9ZZZZ</name>